<feature type="compositionally biased region" description="Basic and acidic residues" evidence="1">
    <location>
        <begin position="1184"/>
        <end position="1204"/>
    </location>
</feature>
<evidence type="ECO:0000313" key="2">
    <source>
        <dbReference type="EMBL" id="KAK6995937.1"/>
    </source>
</evidence>
<evidence type="ECO:0000313" key="3">
    <source>
        <dbReference type="Proteomes" id="UP001362999"/>
    </source>
</evidence>
<sequence>MGRKSKPLDPEIQKLLEYHPSDAGRVRCQACINQGKSALSKWISLKSLPGHLSSAAHQSAVENQRESERRQVEEATRLTEPYTADAVLNAPTAGPITASNAIPMFPEVPSQDVEMESSGDEMPMSELIAQVGQGVERESFDPEANAAFLRQEYETLLMRAVAEEVEGGLNDQFIADELPKTNVDEDEDDDDCVGAQDLDDSELFPYTNETIMHLDIADNLLRCRFSDDQLRVILHLLKKLEVQNVPSLKHFRRVQERIQNTLGGKPVKSVSASGNIFYTNDIRETIARDMSNPLVAPHLHLYPEETTGPISETYQAKRWKEYTPSQLTPMFSRGRKQFWLDELTQLSDASYVIPLTWIVRDGVLTSDALVVKRTPDGHWMLTNDFRRINADDFERDFIDLQDEFGQVFQWVEDADVPPMPNPLRQLVDDDEDLVVVMVSPWADDVSGNRSKQYNKHMNMCTGNGCLPGRLLQQEYHLHYISTSPHASSAEQFATFRDQVKATETEPIKCFNAASKRKCAVILRCPGLPGDNPQQSDEASHIGCNANYPCRKCRWGGTKIEKESEEIFHNAHLAGVARNAADIKEGLQQQLKLAVRGDAKAITALQRDSGTKDKITQYWIDLILKKYLEMVEEGKHTLDEIAVALEAWLEAQPGDKMNPLLDITGLDPSQDTPVELLHTILLGVLKYIWHLLNTKQWSDTDRYLLAIRLQSTDISGLTIPAIRAGYMIQYRNNLIGKHFKTLMQILLFHVHDICTPEQFVLIKAASALGARLWVPEIDNMEEYLKQLQVAVANLLDAFDAVDPLRILVKVKLHLLTHLPDDIRRFGPGIRFATEIYEGFNTVFRLCSVMSNRLAPSRDISSKFASMARVKHLISGGYWKDPTSNLWMQAGPTVQRVLRDDPVFQRHFGWTPPQTITPGVIHPVALRHGHLRWSQTTASTYWKGDPPSRDGAWRLGRDLTAQSGDKVKIGGWVVALDSANQRIFGRVKELLVGQMLLVTLERFVYTERLHADFDLPVLRRPNGTEIIDGIDCFIVLAASSVQFICSVMHDCRTGKCQPKAVQKERQEREDTDRDISLIIHSDDDNFVLNLGGLHNFVRLHRVLPRALTDLVPIHDGQARLDFHKSSAAVAHKNRGDARTKTAAKRRQTAEAKRREAERAAADADEADRAVASGRGVSDDEDTDNEDVTRQEEHQIRSEDESADEPRRKRRRVNS</sequence>
<accession>A0AAV9ZY32</accession>
<protein>
    <submittedName>
        <fullName evidence="2">Uncharacterized protein</fullName>
    </submittedName>
</protein>
<name>A0AAV9ZY32_9AGAR</name>
<keyword evidence="3" id="KW-1185">Reference proteome</keyword>
<feature type="compositionally biased region" description="Basic and acidic residues" evidence="1">
    <location>
        <begin position="1145"/>
        <end position="1159"/>
    </location>
</feature>
<evidence type="ECO:0000256" key="1">
    <source>
        <dbReference type="SAM" id="MobiDB-lite"/>
    </source>
</evidence>
<feature type="region of interest" description="Disordered" evidence="1">
    <location>
        <begin position="1127"/>
        <end position="1212"/>
    </location>
</feature>
<comment type="caution">
    <text evidence="2">The sequence shown here is derived from an EMBL/GenBank/DDBJ whole genome shotgun (WGS) entry which is preliminary data.</text>
</comment>
<gene>
    <name evidence="2" type="ORF">R3P38DRAFT_3424114</name>
</gene>
<dbReference type="PANTHER" id="PTHR31912:SF34">
    <property type="entry name" value="NOTOCHORD-RELATED PROTEIN"/>
    <property type="match status" value="1"/>
</dbReference>
<dbReference type="AlphaFoldDB" id="A0AAV9ZY32"/>
<dbReference type="Proteomes" id="UP001362999">
    <property type="component" value="Unassembled WGS sequence"/>
</dbReference>
<dbReference type="PANTHER" id="PTHR31912">
    <property type="entry name" value="IP13529P"/>
    <property type="match status" value="1"/>
</dbReference>
<organism evidence="2 3">
    <name type="scientific">Favolaschia claudopus</name>
    <dbReference type="NCBI Taxonomy" id="2862362"/>
    <lineage>
        <taxon>Eukaryota</taxon>
        <taxon>Fungi</taxon>
        <taxon>Dikarya</taxon>
        <taxon>Basidiomycota</taxon>
        <taxon>Agaricomycotina</taxon>
        <taxon>Agaricomycetes</taxon>
        <taxon>Agaricomycetidae</taxon>
        <taxon>Agaricales</taxon>
        <taxon>Marasmiineae</taxon>
        <taxon>Mycenaceae</taxon>
        <taxon>Favolaschia</taxon>
    </lineage>
</organism>
<proteinExistence type="predicted"/>
<reference evidence="2 3" key="1">
    <citation type="journal article" date="2024" name="J Genomics">
        <title>Draft genome sequencing and assembly of Favolaschia claudopus CIRM-BRFM 2984 isolated from oak limbs.</title>
        <authorList>
            <person name="Navarro D."/>
            <person name="Drula E."/>
            <person name="Chaduli D."/>
            <person name="Cazenave R."/>
            <person name="Ahrendt S."/>
            <person name="Wang J."/>
            <person name="Lipzen A."/>
            <person name="Daum C."/>
            <person name="Barry K."/>
            <person name="Grigoriev I.V."/>
            <person name="Favel A."/>
            <person name="Rosso M.N."/>
            <person name="Martin F."/>
        </authorList>
    </citation>
    <scope>NUCLEOTIDE SEQUENCE [LARGE SCALE GENOMIC DNA]</scope>
    <source>
        <strain evidence="2 3">CIRM-BRFM 2984</strain>
    </source>
</reference>
<dbReference type="EMBL" id="JAWWNJ010000100">
    <property type="protein sequence ID" value="KAK6995937.1"/>
    <property type="molecule type" value="Genomic_DNA"/>
</dbReference>